<name>A0A9N9GF49_9GLOM</name>
<sequence length="180" mass="20854">MPARVSDNSVHSHTVEVMDEIKPLGSCFTPTNKGQILQYAIIALRYQRSRQDITVFLMDCHGIMFVRTVNDEDEEQPYKVYYSDQMYIISSSHESGIGENSGPMHKDSHDKSITNFIEIIKATKSWKKPSPQEFTNRNDVFFFICQLYEATTRNAETHSVFKLRIFSLRTPGRCRKRGFT</sequence>
<comment type="caution">
    <text evidence="1">The sequence shown here is derived from an EMBL/GenBank/DDBJ whole genome shotgun (WGS) entry which is preliminary data.</text>
</comment>
<dbReference type="OrthoDB" id="2385723at2759"/>
<accession>A0A9N9GF49</accession>
<gene>
    <name evidence="1" type="ORF">PBRASI_LOCUS7761</name>
</gene>
<dbReference type="EMBL" id="CAJVPI010001251">
    <property type="protein sequence ID" value="CAG8603238.1"/>
    <property type="molecule type" value="Genomic_DNA"/>
</dbReference>
<proteinExistence type="predicted"/>
<dbReference type="Proteomes" id="UP000789739">
    <property type="component" value="Unassembled WGS sequence"/>
</dbReference>
<dbReference type="AlphaFoldDB" id="A0A9N9GF49"/>
<reference evidence="1" key="1">
    <citation type="submission" date="2021-06" db="EMBL/GenBank/DDBJ databases">
        <authorList>
            <person name="Kallberg Y."/>
            <person name="Tangrot J."/>
            <person name="Rosling A."/>
        </authorList>
    </citation>
    <scope>NUCLEOTIDE SEQUENCE</scope>
    <source>
        <strain evidence="1">BR232B</strain>
    </source>
</reference>
<evidence type="ECO:0000313" key="1">
    <source>
        <dbReference type="EMBL" id="CAG8603238.1"/>
    </source>
</evidence>
<evidence type="ECO:0000313" key="2">
    <source>
        <dbReference type="Proteomes" id="UP000789739"/>
    </source>
</evidence>
<protein>
    <submittedName>
        <fullName evidence="1">8789_t:CDS:1</fullName>
    </submittedName>
</protein>
<keyword evidence="2" id="KW-1185">Reference proteome</keyword>
<organism evidence="1 2">
    <name type="scientific">Paraglomus brasilianum</name>
    <dbReference type="NCBI Taxonomy" id="144538"/>
    <lineage>
        <taxon>Eukaryota</taxon>
        <taxon>Fungi</taxon>
        <taxon>Fungi incertae sedis</taxon>
        <taxon>Mucoromycota</taxon>
        <taxon>Glomeromycotina</taxon>
        <taxon>Glomeromycetes</taxon>
        <taxon>Paraglomerales</taxon>
        <taxon>Paraglomeraceae</taxon>
        <taxon>Paraglomus</taxon>
    </lineage>
</organism>